<dbReference type="HOGENOM" id="CLU_1333033_0_0_1"/>
<name>E3MA83_CAERE</name>
<sequence>MLAGRCLEARKAPSKGNEPHEPTPNSIENEFLNVSTLLFLEIDYCEFEEVFVTMGLSCPEKKQLVGVLVSTTNCGRKRYLLLGLFLTTYRCVGWYCCVADKETGGDSQKYKENEDNNGVTVVLDVVYGPFLYMIKNLSHDLEGKIAFLNAVVFEAFITSKHEELFCRRERYNGAIRREILANVAKFEDCSEKKQLPFKQKVTFLKF</sequence>
<dbReference type="InParanoid" id="E3MA83"/>
<accession>E3MA83</accession>
<dbReference type="AlphaFoldDB" id="E3MA83"/>
<reference evidence="1" key="1">
    <citation type="submission" date="2007-07" db="EMBL/GenBank/DDBJ databases">
        <title>PCAP assembly of the Caenorhabditis remanei genome.</title>
        <authorList>
            <consortium name="The Caenorhabditis remanei Sequencing Consortium"/>
            <person name="Wilson R.K."/>
        </authorList>
    </citation>
    <scope>NUCLEOTIDE SEQUENCE [LARGE SCALE GENOMIC DNA]</scope>
    <source>
        <strain evidence="1">PB4641</strain>
    </source>
</reference>
<gene>
    <name evidence="1" type="ORF">CRE_17233</name>
</gene>
<dbReference type="EMBL" id="DS268431">
    <property type="protein sequence ID" value="EFO96709.1"/>
    <property type="molecule type" value="Genomic_DNA"/>
</dbReference>
<protein>
    <submittedName>
        <fullName evidence="1">Uncharacterized protein</fullName>
    </submittedName>
</protein>
<evidence type="ECO:0000313" key="2">
    <source>
        <dbReference type="Proteomes" id="UP000008281"/>
    </source>
</evidence>
<organism evidence="2">
    <name type="scientific">Caenorhabditis remanei</name>
    <name type="common">Caenorhabditis vulgaris</name>
    <dbReference type="NCBI Taxonomy" id="31234"/>
    <lineage>
        <taxon>Eukaryota</taxon>
        <taxon>Metazoa</taxon>
        <taxon>Ecdysozoa</taxon>
        <taxon>Nematoda</taxon>
        <taxon>Chromadorea</taxon>
        <taxon>Rhabditida</taxon>
        <taxon>Rhabditina</taxon>
        <taxon>Rhabditomorpha</taxon>
        <taxon>Rhabditoidea</taxon>
        <taxon>Rhabditidae</taxon>
        <taxon>Peloderinae</taxon>
        <taxon>Caenorhabditis</taxon>
    </lineage>
</organism>
<keyword evidence="2" id="KW-1185">Reference proteome</keyword>
<evidence type="ECO:0000313" key="1">
    <source>
        <dbReference type="EMBL" id="EFO96709.1"/>
    </source>
</evidence>
<dbReference type="Proteomes" id="UP000008281">
    <property type="component" value="Unassembled WGS sequence"/>
</dbReference>
<proteinExistence type="predicted"/>